<dbReference type="Proteomes" id="UP001642409">
    <property type="component" value="Unassembled WGS sequence"/>
</dbReference>
<protein>
    <submittedName>
        <fullName evidence="3">Hypothetical_protein</fullName>
    </submittedName>
</protein>
<evidence type="ECO:0000313" key="1">
    <source>
        <dbReference type="EMBL" id="CAI9947609.1"/>
    </source>
</evidence>
<evidence type="ECO:0000313" key="2">
    <source>
        <dbReference type="EMBL" id="CAI9972453.1"/>
    </source>
</evidence>
<evidence type="ECO:0000313" key="4">
    <source>
        <dbReference type="EMBL" id="CAL6080767.1"/>
    </source>
</evidence>
<reference evidence="1" key="1">
    <citation type="submission" date="2023-06" db="EMBL/GenBank/DDBJ databases">
        <authorList>
            <person name="Kurt Z."/>
        </authorList>
    </citation>
    <scope>NUCLEOTIDE SEQUENCE</scope>
</reference>
<organism evidence="1">
    <name type="scientific">Hexamita inflata</name>
    <dbReference type="NCBI Taxonomy" id="28002"/>
    <lineage>
        <taxon>Eukaryota</taxon>
        <taxon>Metamonada</taxon>
        <taxon>Diplomonadida</taxon>
        <taxon>Hexamitidae</taxon>
        <taxon>Hexamitinae</taxon>
        <taxon>Hexamita</taxon>
    </lineage>
</organism>
<dbReference type="AlphaFoldDB" id="A0AA86PWM2"/>
<dbReference type="EMBL" id="CATOUU010000778">
    <property type="protein sequence ID" value="CAI9947609.1"/>
    <property type="molecule type" value="Genomic_DNA"/>
</dbReference>
<accession>A0AA86PWM2</accession>
<dbReference type="EMBL" id="CATOUU010001109">
    <property type="protein sequence ID" value="CAI9972453.1"/>
    <property type="molecule type" value="Genomic_DNA"/>
</dbReference>
<dbReference type="EMBL" id="CAXDID020000348">
    <property type="protein sequence ID" value="CAL6080767.1"/>
    <property type="molecule type" value="Genomic_DNA"/>
</dbReference>
<keyword evidence="5" id="KW-1185">Reference proteome</keyword>
<gene>
    <name evidence="1" type="ORF">HINF_LOCUS35254</name>
    <name evidence="3" type="ORF">HINF_LOCUS59114</name>
    <name evidence="4" type="ORF">HINF_LOCUS60024</name>
    <name evidence="2" type="ORF">HINF_LOCUS60098</name>
</gene>
<evidence type="ECO:0000313" key="5">
    <source>
        <dbReference type="Proteomes" id="UP001642409"/>
    </source>
</evidence>
<dbReference type="EMBL" id="CAXDID020000337">
    <property type="protein sequence ID" value="CAL6078877.1"/>
    <property type="molecule type" value="Genomic_DNA"/>
</dbReference>
<name>A0AA86PWM2_9EUKA</name>
<evidence type="ECO:0000313" key="3">
    <source>
        <dbReference type="EMBL" id="CAL6078877.1"/>
    </source>
</evidence>
<proteinExistence type="predicted"/>
<comment type="caution">
    <text evidence="1">The sequence shown here is derived from an EMBL/GenBank/DDBJ whole genome shotgun (WGS) entry which is preliminary data.</text>
</comment>
<reference evidence="3 5" key="2">
    <citation type="submission" date="2024-07" db="EMBL/GenBank/DDBJ databases">
        <authorList>
            <person name="Akdeniz Z."/>
        </authorList>
    </citation>
    <scope>NUCLEOTIDE SEQUENCE [LARGE SCALE GENOMIC DNA]</scope>
</reference>
<sequence length="174" mass="20322">MKRRQKISNAMHVKNQITFQTFSRYLFNGDQIIKQLVSYSHTPFSCYQSNLVSEISTKSLTYQAFGSIKTHCQYSQVIVLFLVMPFYNDWWTNNSRWVAYVLRRSNNIESVRGNIFFKRGTILEVCVVRIQVVNEVIFMFLTEHSIAMFAFVNKVLGTSVNDIDEILFSQSICL</sequence>